<gene>
    <name evidence="1" type="ORF">GCM10022409_31180</name>
</gene>
<dbReference type="SUPFAM" id="SSF49464">
    <property type="entry name" value="Carboxypeptidase regulatory domain-like"/>
    <property type="match status" value="1"/>
</dbReference>
<accession>A0ABP7UGU2</accession>
<proteinExistence type="predicted"/>
<evidence type="ECO:0008006" key="3">
    <source>
        <dbReference type="Google" id="ProtNLM"/>
    </source>
</evidence>
<evidence type="ECO:0000313" key="2">
    <source>
        <dbReference type="Proteomes" id="UP001501469"/>
    </source>
</evidence>
<evidence type="ECO:0000313" key="1">
    <source>
        <dbReference type="EMBL" id="GAA4043003.1"/>
    </source>
</evidence>
<dbReference type="Proteomes" id="UP001501469">
    <property type="component" value="Unassembled WGS sequence"/>
</dbReference>
<protein>
    <recommendedName>
        <fullName evidence="3">Carboxypeptidase regulatory-like domain-containing protein</fullName>
    </recommendedName>
</protein>
<dbReference type="EMBL" id="BAABDK010000025">
    <property type="protein sequence ID" value="GAA4043003.1"/>
    <property type="molecule type" value="Genomic_DNA"/>
</dbReference>
<keyword evidence="2" id="KW-1185">Reference proteome</keyword>
<organism evidence="1 2">
    <name type="scientific">Hymenobacter glaciei</name>
    <dbReference type="NCBI Taxonomy" id="877209"/>
    <lineage>
        <taxon>Bacteria</taxon>
        <taxon>Pseudomonadati</taxon>
        <taxon>Bacteroidota</taxon>
        <taxon>Cytophagia</taxon>
        <taxon>Cytophagales</taxon>
        <taxon>Hymenobacteraceae</taxon>
        <taxon>Hymenobacter</taxon>
    </lineage>
</organism>
<comment type="caution">
    <text evidence="1">The sequence shown here is derived from an EMBL/GenBank/DDBJ whole genome shotgun (WGS) entry which is preliminary data.</text>
</comment>
<sequence>MLRVSGYVLDAVSRQPIAGVPVAKNGAQTTSAKDGFFRLRYPAAKHKAYPIAGEDELAVDLPGYAGRAYIPADTTQHITLPLLHNLYRFPPNGNLHPADSIHLSLCTAPWNGMPSNYWAFLIQDSSVHQPRKLRAITFRIGQNGFFREPFRIRLYRYNGPAQPPGEDLLTENYMISSGTEGVFSYDLSDYDIILPATGFFLALEYILGSDKFYAQSHMVGYKPVGPLLRPPYAFADTRTWAYVLNKGWQRIPAAQTCWPRYESALSVEVEPTK</sequence>
<name>A0ABP7UGU2_9BACT</name>
<reference evidence="2" key="1">
    <citation type="journal article" date="2019" name="Int. J. Syst. Evol. Microbiol.">
        <title>The Global Catalogue of Microorganisms (GCM) 10K type strain sequencing project: providing services to taxonomists for standard genome sequencing and annotation.</title>
        <authorList>
            <consortium name="The Broad Institute Genomics Platform"/>
            <consortium name="The Broad Institute Genome Sequencing Center for Infectious Disease"/>
            <person name="Wu L."/>
            <person name="Ma J."/>
        </authorList>
    </citation>
    <scope>NUCLEOTIDE SEQUENCE [LARGE SCALE GENOMIC DNA]</scope>
    <source>
        <strain evidence="2">JCM 17225</strain>
    </source>
</reference>
<dbReference type="InterPro" id="IPR008969">
    <property type="entry name" value="CarboxyPept-like_regulatory"/>
</dbReference>